<organism evidence="1 2">
    <name type="scientific">Alkalihalophilus pseudofirmus</name>
    <name type="common">Bacillus pseudofirmus</name>
    <dbReference type="NCBI Taxonomy" id="79885"/>
    <lineage>
        <taxon>Bacteria</taxon>
        <taxon>Bacillati</taxon>
        <taxon>Bacillota</taxon>
        <taxon>Bacilli</taxon>
        <taxon>Bacillales</taxon>
        <taxon>Bacillaceae</taxon>
        <taxon>Alkalihalophilus</taxon>
    </lineage>
</organism>
<comment type="caution">
    <text evidence="1">The sequence shown here is derived from an EMBL/GenBank/DDBJ whole genome shotgun (WGS) entry which is preliminary data.</text>
</comment>
<gene>
    <name evidence="1" type="ORF">RYX45_01060</name>
</gene>
<name>A0AAJ2KS48_ALKPS</name>
<dbReference type="EMBL" id="JAWJAY010000001">
    <property type="protein sequence ID" value="MDV2883751.1"/>
    <property type="molecule type" value="Genomic_DNA"/>
</dbReference>
<dbReference type="Proteomes" id="UP001285636">
    <property type="component" value="Unassembled WGS sequence"/>
</dbReference>
<dbReference type="AlphaFoldDB" id="A0AAJ2KS48"/>
<accession>A0AAJ2KS48</accession>
<protein>
    <submittedName>
        <fullName evidence="1">Uncharacterized protein</fullName>
    </submittedName>
</protein>
<proteinExistence type="predicted"/>
<evidence type="ECO:0000313" key="2">
    <source>
        <dbReference type="Proteomes" id="UP001285636"/>
    </source>
</evidence>
<reference evidence="1" key="1">
    <citation type="submission" date="2023-10" db="EMBL/GenBank/DDBJ databases">
        <title>Screening of Alkalihalophilus pseudofirmusBZ-TG-HK211 and Its Alleviation of Salt Stress on Rapeseed Growth.</title>
        <authorList>
            <person name="Zhao B."/>
            <person name="Guo T."/>
        </authorList>
    </citation>
    <scope>NUCLEOTIDE SEQUENCE</scope>
    <source>
        <strain evidence="1">BZ-TG-HK211</strain>
    </source>
</reference>
<evidence type="ECO:0000313" key="1">
    <source>
        <dbReference type="EMBL" id="MDV2883751.1"/>
    </source>
</evidence>
<dbReference type="RefSeq" id="WP_323465618.1">
    <property type="nucleotide sequence ID" value="NZ_CP144224.1"/>
</dbReference>
<sequence>MQAVLKCTTEELIVLVDLCGYPSVAKGIGESSLGEKSEDAWEAVYEGAVHQLMLKGVWDVKKSSDNEAPLNEELQLFIKHFVNSPKIIRSINVTANESLLFHQLPNGKWLMHHVTVDIIHEFFFVEEQEIPEHILHFNQYIDMKGENYHAFTLTDHQFDLLSKEENVPKLKSLLNMTDDQMTAFEELITSIKSNNWTLHNTSLIKVNMENEQNTITEVLFHVASTNGVWMLEYDEHLNVHVTNVDSNKFPGKIHSTFLNPAEQA</sequence>